<evidence type="ECO:0000256" key="6">
    <source>
        <dbReference type="ARBA" id="ARBA00022737"/>
    </source>
</evidence>
<feature type="domain" description="Thioredoxin" evidence="12">
    <location>
        <begin position="3"/>
        <end position="134"/>
    </location>
</feature>
<dbReference type="GO" id="GO:0006457">
    <property type="term" value="P:protein folding"/>
    <property type="evidence" value="ECO:0007669"/>
    <property type="project" value="TreeGrafter"/>
</dbReference>
<dbReference type="PRINTS" id="PR00421">
    <property type="entry name" value="THIOREDOXIN"/>
</dbReference>
<evidence type="ECO:0000256" key="7">
    <source>
        <dbReference type="ARBA" id="ARBA00023157"/>
    </source>
</evidence>
<reference evidence="13" key="1">
    <citation type="submission" date="2021-01" db="EMBL/GenBank/DDBJ databases">
        <authorList>
            <person name="Corre E."/>
            <person name="Pelletier E."/>
            <person name="Niang G."/>
            <person name="Scheremetjew M."/>
            <person name="Finn R."/>
            <person name="Kale V."/>
            <person name="Holt S."/>
            <person name="Cochrane G."/>
            <person name="Meng A."/>
            <person name="Brown T."/>
            <person name="Cohen L."/>
        </authorList>
    </citation>
    <scope>NUCLEOTIDE SEQUENCE</scope>
    <source>
        <strain evidence="13">CCMP3124</strain>
    </source>
</reference>
<dbReference type="InterPro" id="IPR017937">
    <property type="entry name" value="Thioredoxin_CS"/>
</dbReference>
<dbReference type="Gene3D" id="3.40.30.10">
    <property type="entry name" value="Glutaredoxin"/>
    <property type="match status" value="2"/>
</dbReference>
<dbReference type="InterPro" id="IPR011679">
    <property type="entry name" value="ERp29_C"/>
</dbReference>
<organism evidence="13">
    <name type="scientific">Erythrolobus australicus</name>
    <dbReference type="NCBI Taxonomy" id="1077150"/>
    <lineage>
        <taxon>Eukaryota</taxon>
        <taxon>Rhodophyta</taxon>
        <taxon>Bangiophyceae</taxon>
        <taxon>Porphyridiales</taxon>
        <taxon>Porphyridiaceae</taxon>
        <taxon>Erythrolobus</taxon>
    </lineage>
</organism>
<sequence>MVGLVSATVALVTLVAWQSDAAYIHNADEAALLAAAEEGKGMLLEFYAPWCGHCKNLAPEYEALGALYAKADSVLIASIDATEQKALANKFAISGYPSIKWIAANKGLNPDAATDVRVDRNAEALSAYVNQATGLTKKISKETAVVTLTEDNFDREVLADDDTSVLVEFYAPWCGHCKALAPKYDALSMLFAGEKKIKIAALDADGAKRLSTKYGVTGYPTIKLFKAGQKDAPIKYEQPREVKNFIEFLNEELGTDLTPTGDVTEGAGVLDGLTSLFAEVARSGSSAEKAAATIKEKIEGAENSDYASYYSKVLSNLESKGADYIHKEALRLEKMLKGALKPQQKRSVQRRINVLTSIRDEL</sequence>
<dbReference type="PROSITE" id="PS51352">
    <property type="entry name" value="THIOREDOXIN_2"/>
    <property type="match status" value="2"/>
</dbReference>
<evidence type="ECO:0000256" key="8">
    <source>
        <dbReference type="ARBA" id="ARBA00023235"/>
    </source>
</evidence>
<keyword evidence="8" id="KW-0413">Isomerase</keyword>
<evidence type="ECO:0000256" key="9">
    <source>
        <dbReference type="ARBA" id="ARBA00023284"/>
    </source>
</evidence>
<feature type="signal peptide" evidence="11">
    <location>
        <begin position="1"/>
        <end position="21"/>
    </location>
</feature>
<dbReference type="PANTHER" id="PTHR45672:SF11">
    <property type="entry name" value="PROTEIN DISULFIDE-ISOMERASE C17H9.14C"/>
    <property type="match status" value="1"/>
</dbReference>
<dbReference type="InterPro" id="IPR036249">
    <property type="entry name" value="Thioredoxin-like_sf"/>
</dbReference>
<dbReference type="InterPro" id="IPR051063">
    <property type="entry name" value="PDI"/>
</dbReference>
<comment type="catalytic activity">
    <reaction evidence="1">
        <text>Catalyzes the rearrangement of -S-S- bonds in proteins.</text>
        <dbReference type="EC" id="5.3.4.1"/>
    </reaction>
</comment>
<dbReference type="InterPro" id="IPR036356">
    <property type="entry name" value="ERp29_C_sf"/>
</dbReference>
<feature type="domain" description="Thioredoxin" evidence="12">
    <location>
        <begin position="137"/>
        <end position="254"/>
    </location>
</feature>
<keyword evidence="9" id="KW-0676">Redox-active center</keyword>
<dbReference type="NCBIfam" id="TIGR01126">
    <property type="entry name" value="pdi_dom"/>
    <property type="match status" value="1"/>
</dbReference>
<dbReference type="PROSITE" id="PS00194">
    <property type="entry name" value="THIOREDOXIN_1"/>
    <property type="match status" value="2"/>
</dbReference>
<evidence type="ECO:0000313" key="13">
    <source>
        <dbReference type="EMBL" id="CAD9238340.1"/>
    </source>
</evidence>
<dbReference type="SUPFAM" id="SSF47933">
    <property type="entry name" value="ERP29 C domain-like"/>
    <property type="match status" value="1"/>
</dbReference>
<keyword evidence="7" id="KW-1015">Disulfide bond</keyword>
<name>A0A7S1TJ22_9RHOD</name>
<evidence type="ECO:0000256" key="11">
    <source>
        <dbReference type="SAM" id="SignalP"/>
    </source>
</evidence>
<evidence type="ECO:0000256" key="3">
    <source>
        <dbReference type="ARBA" id="ARBA00006347"/>
    </source>
</evidence>
<protein>
    <recommendedName>
        <fullName evidence="4">protein disulfide-isomerase</fullName>
        <ecNumber evidence="4">5.3.4.1</ecNumber>
    </recommendedName>
</protein>
<dbReference type="GO" id="GO:0003756">
    <property type="term" value="F:protein disulfide isomerase activity"/>
    <property type="evidence" value="ECO:0007669"/>
    <property type="project" value="UniProtKB-EC"/>
</dbReference>
<evidence type="ECO:0000259" key="12">
    <source>
        <dbReference type="PROSITE" id="PS51352"/>
    </source>
</evidence>
<evidence type="ECO:0000256" key="10">
    <source>
        <dbReference type="RuleBase" id="RU004208"/>
    </source>
</evidence>
<evidence type="ECO:0000256" key="1">
    <source>
        <dbReference type="ARBA" id="ARBA00001182"/>
    </source>
</evidence>
<dbReference type="Pfam" id="PF07749">
    <property type="entry name" value="ERp29"/>
    <property type="match status" value="1"/>
</dbReference>
<evidence type="ECO:0000256" key="4">
    <source>
        <dbReference type="ARBA" id="ARBA00012723"/>
    </source>
</evidence>
<dbReference type="SUPFAM" id="SSF52833">
    <property type="entry name" value="Thioredoxin-like"/>
    <property type="match status" value="2"/>
</dbReference>
<accession>A0A7S1TJ22</accession>
<dbReference type="Gene3D" id="1.20.1150.12">
    <property type="entry name" value="Endoplasmic reticulum resident protein 29, C-terminal domain"/>
    <property type="match status" value="1"/>
</dbReference>
<comment type="similarity">
    <text evidence="3 10">Belongs to the protein disulfide isomerase family.</text>
</comment>
<dbReference type="PANTHER" id="PTHR45672">
    <property type="entry name" value="PROTEIN DISULFIDE-ISOMERASE C17H9.14C-RELATED"/>
    <property type="match status" value="1"/>
</dbReference>
<feature type="chain" id="PRO_5030666618" description="protein disulfide-isomerase" evidence="11">
    <location>
        <begin position="22"/>
        <end position="362"/>
    </location>
</feature>
<proteinExistence type="inferred from homology"/>
<dbReference type="InterPro" id="IPR005788">
    <property type="entry name" value="PDI_thioredoxin-like_dom"/>
</dbReference>
<evidence type="ECO:0000256" key="2">
    <source>
        <dbReference type="ARBA" id="ARBA00003318"/>
    </source>
</evidence>
<dbReference type="EC" id="5.3.4.1" evidence="4"/>
<dbReference type="AlphaFoldDB" id="A0A7S1TJ22"/>
<dbReference type="Pfam" id="PF00085">
    <property type="entry name" value="Thioredoxin"/>
    <property type="match status" value="2"/>
</dbReference>
<keyword evidence="5 11" id="KW-0732">Signal</keyword>
<dbReference type="EMBL" id="HBGI01000094">
    <property type="protein sequence ID" value="CAD9238340.1"/>
    <property type="molecule type" value="Transcribed_RNA"/>
</dbReference>
<dbReference type="GO" id="GO:0005783">
    <property type="term" value="C:endoplasmic reticulum"/>
    <property type="evidence" value="ECO:0007669"/>
    <property type="project" value="InterPro"/>
</dbReference>
<evidence type="ECO:0000256" key="5">
    <source>
        <dbReference type="ARBA" id="ARBA00022729"/>
    </source>
</evidence>
<gene>
    <name evidence="13" type="ORF">EAUS1353_LOCUS69</name>
</gene>
<comment type="function">
    <text evidence="2">Participates in various redox reactions through the reversible oxidation of its active center dithiol to a disulfide and catalyzes dithiol-disulfide exchange reactions.</text>
</comment>
<keyword evidence="6" id="KW-0677">Repeat</keyword>
<dbReference type="InterPro" id="IPR013766">
    <property type="entry name" value="Thioredoxin_domain"/>
</dbReference>